<dbReference type="EMBL" id="CAJNYU010001960">
    <property type="protein sequence ID" value="CAF3487287.1"/>
    <property type="molecule type" value="Genomic_DNA"/>
</dbReference>
<evidence type="ECO:0000313" key="11">
    <source>
        <dbReference type="Proteomes" id="UP000663869"/>
    </source>
</evidence>
<dbReference type="EMBL" id="CAJNYD010000017">
    <property type="protein sequence ID" value="CAF3178518.1"/>
    <property type="molecule type" value="Genomic_DNA"/>
</dbReference>
<evidence type="ECO:0000313" key="2">
    <source>
        <dbReference type="EMBL" id="CAF3178518.1"/>
    </source>
</evidence>
<dbReference type="EMBL" id="CAJNXB010000067">
    <property type="protein sequence ID" value="CAF3017031.1"/>
    <property type="molecule type" value="Genomic_DNA"/>
</dbReference>
<dbReference type="Proteomes" id="UP000663865">
    <property type="component" value="Unassembled WGS sequence"/>
</dbReference>
<dbReference type="OrthoDB" id="406368at2759"/>
<reference evidence="5" key="1">
    <citation type="submission" date="2021-02" db="EMBL/GenBank/DDBJ databases">
        <authorList>
            <person name="Nowell W R."/>
        </authorList>
    </citation>
    <scope>NUCLEOTIDE SEQUENCE</scope>
</reference>
<keyword evidence="12" id="KW-1185">Reference proteome</keyword>
<organism evidence="5 11">
    <name type="scientific">Rotaria socialis</name>
    <dbReference type="NCBI Taxonomy" id="392032"/>
    <lineage>
        <taxon>Eukaryota</taxon>
        <taxon>Metazoa</taxon>
        <taxon>Spiralia</taxon>
        <taxon>Gnathifera</taxon>
        <taxon>Rotifera</taxon>
        <taxon>Eurotatoria</taxon>
        <taxon>Bdelloidea</taxon>
        <taxon>Philodinida</taxon>
        <taxon>Philodinidae</taxon>
        <taxon>Rotaria</taxon>
    </lineage>
</organism>
<sequence>MYDRAPRSFQLKIGCTPDHVGPGTYDQRRKKIAEESYAPFLSLSNRGNIFSSEDNPGPGYYDIRNAPSPTIKVRLDNLFRVIFLGLPSNFLLKKTKRIRISCSLFL</sequence>
<comment type="caution">
    <text evidence="5">The sequence shown here is derived from an EMBL/GenBank/DDBJ whole genome shotgun (WGS) entry which is preliminary data.</text>
</comment>
<dbReference type="Proteomes" id="UP000663848">
    <property type="component" value="Unassembled WGS sequence"/>
</dbReference>
<dbReference type="EMBL" id="CAJOBS010000528">
    <property type="protein sequence ID" value="CAF4595990.1"/>
    <property type="molecule type" value="Genomic_DNA"/>
</dbReference>
<dbReference type="EMBL" id="CAJOBQ010001149">
    <property type="protein sequence ID" value="CAF4460664.1"/>
    <property type="molecule type" value="Genomic_DNA"/>
</dbReference>
<dbReference type="Proteomes" id="UP000663825">
    <property type="component" value="Unassembled WGS sequence"/>
</dbReference>
<evidence type="ECO:0000313" key="6">
    <source>
        <dbReference type="EMBL" id="CAF4308395.1"/>
    </source>
</evidence>
<dbReference type="Pfam" id="PF07004">
    <property type="entry name" value="SHIPPO-rpt"/>
    <property type="match status" value="2"/>
</dbReference>
<evidence type="ECO:0000313" key="5">
    <source>
        <dbReference type="EMBL" id="CAF3487287.1"/>
    </source>
</evidence>
<evidence type="ECO:0000313" key="7">
    <source>
        <dbReference type="EMBL" id="CAF4357794.1"/>
    </source>
</evidence>
<dbReference type="Proteomes" id="UP000663873">
    <property type="component" value="Unassembled WGS sequence"/>
</dbReference>
<name>A0A818G7W0_9BILA</name>
<dbReference type="Proteomes" id="UP000663862">
    <property type="component" value="Unassembled WGS sequence"/>
</dbReference>
<proteinExistence type="predicted"/>
<evidence type="ECO:0000313" key="3">
    <source>
        <dbReference type="EMBL" id="CAF3323872.1"/>
    </source>
</evidence>
<dbReference type="EMBL" id="CAJNYV010000040">
    <property type="protein sequence ID" value="CAF3330908.1"/>
    <property type="molecule type" value="Genomic_DNA"/>
</dbReference>
<dbReference type="Proteomes" id="UP000663838">
    <property type="component" value="Unassembled WGS sequence"/>
</dbReference>
<dbReference type="Proteomes" id="UP000663833">
    <property type="component" value="Unassembled WGS sequence"/>
</dbReference>
<dbReference type="Proteomes" id="UP000663872">
    <property type="component" value="Unassembled WGS sequence"/>
</dbReference>
<dbReference type="InterPro" id="IPR010736">
    <property type="entry name" value="SHIPPO-rpt"/>
</dbReference>
<dbReference type="AlphaFoldDB" id="A0A818G7W0"/>
<evidence type="ECO:0000313" key="9">
    <source>
        <dbReference type="EMBL" id="CAF4516919.1"/>
    </source>
</evidence>
<evidence type="ECO:0000313" key="10">
    <source>
        <dbReference type="EMBL" id="CAF4595990.1"/>
    </source>
</evidence>
<dbReference type="EMBL" id="CAJNYT010000062">
    <property type="protein sequence ID" value="CAF3323872.1"/>
    <property type="molecule type" value="Genomic_DNA"/>
</dbReference>
<evidence type="ECO:0000313" key="1">
    <source>
        <dbReference type="EMBL" id="CAF3017031.1"/>
    </source>
</evidence>
<dbReference type="Proteomes" id="UP000663869">
    <property type="component" value="Unassembled WGS sequence"/>
</dbReference>
<evidence type="ECO:0000313" key="4">
    <source>
        <dbReference type="EMBL" id="CAF3330908.1"/>
    </source>
</evidence>
<dbReference type="EMBL" id="CAJOBR010000502">
    <property type="protein sequence ID" value="CAF4516919.1"/>
    <property type="molecule type" value="Genomic_DNA"/>
</dbReference>
<evidence type="ECO:0000313" key="12">
    <source>
        <dbReference type="Proteomes" id="UP000663873"/>
    </source>
</evidence>
<dbReference type="EMBL" id="CAJOBO010000900">
    <property type="protein sequence ID" value="CAF4308395.1"/>
    <property type="molecule type" value="Genomic_DNA"/>
</dbReference>
<protein>
    <submittedName>
        <fullName evidence="5">Uncharacterized protein</fullName>
    </submittedName>
</protein>
<dbReference type="EMBL" id="CAJOBP010002492">
    <property type="protein sequence ID" value="CAF4357794.1"/>
    <property type="molecule type" value="Genomic_DNA"/>
</dbReference>
<gene>
    <name evidence="5" type="ORF">FME351_LOCUS15914</name>
    <name evidence="3" type="ORF">GRG538_LOCUS2722</name>
    <name evidence="6" type="ORF">HFQ381_LOCUS14002</name>
    <name evidence="4" type="ORF">KIK155_LOCUS1606</name>
    <name evidence="2" type="ORF">LUA448_LOCUS822</name>
    <name evidence="9" type="ORF">QYT958_LOCUS5905</name>
    <name evidence="1" type="ORF">TIS948_LOCUS2245</name>
    <name evidence="10" type="ORF">TOA249_LOCUS10274</name>
    <name evidence="8" type="ORF">TSG867_LOCUS17786</name>
    <name evidence="7" type="ORF">UJA718_LOCUS16230</name>
</gene>
<accession>A0A818G7W0</accession>
<dbReference type="Proteomes" id="UP000663851">
    <property type="component" value="Unassembled WGS sequence"/>
</dbReference>
<evidence type="ECO:0000313" key="8">
    <source>
        <dbReference type="EMBL" id="CAF4460664.1"/>
    </source>
</evidence>